<dbReference type="Proteomes" id="UP000294847">
    <property type="component" value="Chromosome 1"/>
</dbReference>
<feature type="compositionally biased region" description="Basic residues" evidence="1">
    <location>
        <begin position="507"/>
        <end position="517"/>
    </location>
</feature>
<feature type="compositionally biased region" description="Basic and acidic residues" evidence="1">
    <location>
        <begin position="149"/>
        <end position="158"/>
    </location>
</feature>
<proteinExistence type="predicted"/>
<feature type="compositionally biased region" description="Basic and acidic residues" evidence="1">
    <location>
        <begin position="92"/>
        <end position="102"/>
    </location>
</feature>
<feature type="region of interest" description="Disordered" evidence="1">
    <location>
        <begin position="1"/>
        <end position="27"/>
    </location>
</feature>
<evidence type="ECO:0000313" key="2">
    <source>
        <dbReference type="EMBL" id="QBZ53863.1"/>
    </source>
</evidence>
<sequence length="586" mass="64844">MADDDKAKAEKLAAAKKRASDIGAGYPAPQTILQLHLTTRNNATYCNWPVEALKKQKAKKASGDSSKKADKPKDAPAPSASAAPEQEEDTIKDDADKDKPSDVVEQTVTSPSLSEAEQSRARSTSFRKQSISSGVAGAAPPTPGLTSPDLRETAPDIYRKNMARIEELEKENKRLARESTEAEKRWQKAEEELADLREAEGDSGKKAGGSDEVEKLKSEVASLQRQNAQLQARRHGSQSSVSHTAEPQELAEQLAARTATIETMELEMSRLRAQVERLASNTTQSEQVMALEERAARAEKAAGQAQRELADMKKNLERASEKAVREGSERASADTKVRALEKEAAEAKEKSGKEAARADALEKKVATLTTLHREQDARSQALRKDKEKAEKEVQALEVKMEALEAENLKLRKRDAQESGGTDNDGVDELEDEGRAKLEARVRELEAENHELRSGIWQEKRKEMQVGPDGQFSEVELTTPHLGAGSPSQQRKASGFGDFFSSITGSGGHHHHQHHQHHHNDEPLLEDDDDFEFDEAAFRRAQEEDAKKRIERIKEIKRGLKNWEGWRLDLVESRSVGGEGVGEIFEV</sequence>
<name>A0A4P7MV17_PYROR</name>
<accession>A0A4P7MV17</accession>
<reference evidence="2 3" key="1">
    <citation type="journal article" date="2019" name="Mol. Biol. Evol.">
        <title>Blast fungal genomes show frequent chromosomal changes, gene gains and losses, and effector gene turnover.</title>
        <authorList>
            <person name="Gomez Luciano L.B."/>
            <person name="Jason Tsai I."/>
            <person name="Chuma I."/>
            <person name="Tosa Y."/>
            <person name="Chen Y.H."/>
            <person name="Li J.Y."/>
            <person name="Li M.Y."/>
            <person name="Jade Lu M.Y."/>
            <person name="Nakayashiki H."/>
            <person name="Li W.H."/>
        </authorList>
    </citation>
    <scope>NUCLEOTIDE SEQUENCE [LARGE SCALE GENOMIC DNA]</scope>
    <source>
        <strain evidence="2">MZ5-1-6</strain>
    </source>
</reference>
<evidence type="ECO:0008006" key="4">
    <source>
        <dbReference type="Google" id="ProtNLM"/>
    </source>
</evidence>
<feature type="region of interest" description="Disordered" evidence="1">
    <location>
        <begin position="407"/>
        <end position="529"/>
    </location>
</feature>
<feature type="compositionally biased region" description="Basic and acidic residues" evidence="1">
    <location>
        <begin position="170"/>
        <end position="218"/>
    </location>
</feature>
<dbReference type="AlphaFoldDB" id="A0A4P7MV17"/>
<feature type="compositionally biased region" description="Basic and acidic residues" evidence="1">
    <location>
        <begin position="1"/>
        <end position="13"/>
    </location>
</feature>
<gene>
    <name evidence="2" type="ORF">PoMZ_09553</name>
</gene>
<feature type="compositionally biased region" description="Basic and acidic residues" evidence="1">
    <location>
        <begin position="407"/>
        <end position="416"/>
    </location>
</feature>
<feature type="compositionally biased region" description="Polar residues" evidence="1">
    <location>
        <begin position="104"/>
        <end position="133"/>
    </location>
</feature>
<evidence type="ECO:0000313" key="3">
    <source>
        <dbReference type="Proteomes" id="UP000294847"/>
    </source>
</evidence>
<dbReference type="EMBL" id="CP034204">
    <property type="protein sequence ID" value="QBZ53863.1"/>
    <property type="molecule type" value="Genomic_DNA"/>
</dbReference>
<feature type="region of interest" description="Disordered" evidence="1">
    <location>
        <begin position="170"/>
        <end position="252"/>
    </location>
</feature>
<protein>
    <recommendedName>
        <fullName evidence="4">M protein repeat protein</fullName>
    </recommendedName>
</protein>
<feature type="region of interest" description="Disordered" evidence="1">
    <location>
        <begin position="317"/>
        <end position="393"/>
    </location>
</feature>
<feature type="region of interest" description="Disordered" evidence="1">
    <location>
        <begin position="54"/>
        <end position="158"/>
    </location>
</feature>
<feature type="compositionally biased region" description="Basic and acidic residues" evidence="1">
    <location>
        <begin position="61"/>
        <end position="74"/>
    </location>
</feature>
<evidence type="ECO:0000256" key="1">
    <source>
        <dbReference type="SAM" id="MobiDB-lite"/>
    </source>
</evidence>
<feature type="compositionally biased region" description="Basic and acidic residues" evidence="1">
    <location>
        <begin position="432"/>
        <end position="463"/>
    </location>
</feature>
<organism evidence="2 3">
    <name type="scientific">Pyricularia oryzae</name>
    <name type="common">Rice blast fungus</name>
    <name type="synonym">Magnaporthe oryzae</name>
    <dbReference type="NCBI Taxonomy" id="318829"/>
    <lineage>
        <taxon>Eukaryota</taxon>
        <taxon>Fungi</taxon>
        <taxon>Dikarya</taxon>
        <taxon>Ascomycota</taxon>
        <taxon>Pezizomycotina</taxon>
        <taxon>Sordariomycetes</taxon>
        <taxon>Sordariomycetidae</taxon>
        <taxon>Magnaporthales</taxon>
        <taxon>Pyriculariaceae</taxon>
        <taxon>Pyricularia</taxon>
    </lineage>
</organism>